<accession>A0AAW2EXE9</accession>
<proteinExistence type="predicted"/>
<name>A0AAW2EXE9_9HYME</name>
<dbReference type="AlphaFoldDB" id="A0AAW2EXE9"/>
<sequence>MPITYPRTRNPSLLPVLREAKLTLRHFSQYPAVRTIDQFRQPKNRTATPDATLVLNVLILVYEGRLTNCNNNVEKEKKNFNISANIRSLLNNNFLIHF</sequence>
<evidence type="ECO:0000313" key="2">
    <source>
        <dbReference type="Proteomes" id="UP001430953"/>
    </source>
</evidence>
<dbReference type="EMBL" id="JADYXP020000017">
    <property type="protein sequence ID" value="KAL0107288.1"/>
    <property type="molecule type" value="Genomic_DNA"/>
</dbReference>
<evidence type="ECO:0000313" key="1">
    <source>
        <dbReference type="EMBL" id="KAL0107288.1"/>
    </source>
</evidence>
<protein>
    <submittedName>
        <fullName evidence="1">Uncharacterized protein</fullName>
    </submittedName>
</protein>
<dbReference type="Proteomes" id="UP001430953">
    <property type="component" value="Unassembled WGS sequence"/>
</dbReference>
<gene>
    <name evidence="1" type="ORF">PUN28_015665</name>
</gene>
<keyword evidence="2" id="KW-1185">Reference proteome</keyword>
<comment type="caution">
    <text evidence="1">The sequence shown here is derived from an EMBL/GenBank/DDBJ whole genome shotgun (WGS) entry which is preliminary data.</text>
</comment>
<reference evidence="1 2" key="1">
    <citation type="submission" date="2023-03" db="EMBL/GenBank/DDBJ databases">
        <title>High recombination rates correlate with genetic variation in Cardiocondyla obscurior ants.</title>
        <authorList>
            <person name="Errbii M."/>
        </authorList>
    </citation>
    <scope>NUCLEOTIDE SEQUENCE [LARGE SCALE GENOMIC DNA]</scope>
    <source>
        <strain evidence="1">Alpha-2009</strain>
        <tissue evidence="1">Whole body</tissue>
    </source>
</reference>
<organism evidence="1 2">
    <name type="scientific">Cardiocondyla obscurior</name>
    <dbReference type="NCBI Taxonomy" id="286306"/>
    <lineage>
        <taxon>Eukaryota</taxon>
        <taxon>Metazoa</taxon>
        <taxon>Ecdysozoa</taxon>
        <taxon>Arthropoda</taxon>
        <taxon>Hexapoda</taxon>
        <taxon>Insecta</taxon>
        <taxon>Pterygota</taxon>
        <taxon>Neoptera</taxon>
        <taxon>Endopterygota</taxon>
        <taxon>Hymenoptera</taxon>
        <taxon>Apocrita</taxon>
        <taxon>Aculeata</taxon>
        <taxon>Formicoidea</taxon>
        <taxon>Formicidae</taxon>
        <taxon>Myrmicinae</taxon>
        <taxon>Cardiocondyla</taxon>
    </lineage>
</organism>